<evidence type="ECO:0000256" key="1">
    <source>
        <dbReference type="SAM" id="MobiDB-lite"/>
    </source>
</evidence>
<gene>
    <name evidence="2" type="ORF">GCM10017567_74370</name>
</gene>
<sequence length="136" mass="14369">MSAAAVRRKSAEQPNRWLGVTVNLPPEEVERDPRLRDAFAALAEEAETRVRPAPGGRGTELAARPLEPAPTGLGGAAKRLAGRDPRQPVRSALRDIKSLLETGEVLRPDAPTTGQPTAGGALVRLATRRAGGEGRL</sequence>
<dbReference type="Gene3D" id="3.30.530.20">
    <property type="match status" value="1"/>
</dbReference>
<comment type="caution">
    <text evidence="2">The sequence shown here is derived from an EMBL/GenBank/DDBJ whole genome shotgun (WGS) entry which is preliminary data.</text>
</comment>
<evidence type="ECO:0000313" key="3">
    <source>
        <dbReference type="Proteomes" id="UP000649955"/>
    </source>
</evidence>
<dbReference type="EMBL" id="BNAW01000051">
    <property type="protein sequence ID" value="GHG41771.1"/>
    <property type="molecule type" value="Genomic_DNA"/>
</dbReference>
<reference evidence="3" key="1">
    <citation type="journal article" date="2019" name="Int. J. Syst. Evol. Microbiol.">
        <title>The Global Catalogue of Microorganisms (GCM) 10K type strain sequencing project: providing services to taxonomists for standard genome sequencing and annotation.</title>
        <authorList>
            <consortium name="The Broad Institute Genomics Platform"/>
            <consortium name="The Broad Institute Genome Sequencing Center for Infectious Disease"/>
            <person name="Wu L."/>
            <person name="Ma J."/>
        </authorList>
    </citation>
    <scope>NUCLEOTIDE SEQUENCE [LARGE SCALE GENOMIC DNA]</scope>
    <source>
        <strain evidence="3">CGMCC 4.7680</strain>
    </source>
</reference>
<protein>
    <submittedName>
        <fullName evidence="2">Uncharacterized protein</fullName>
    </submittedName>
</protein>
<feature type="region of interest" description="Disordered" evidence="1">
    <location>
        <begin position="46"/>
        <end position="89"/>
    </location>
</feature>
<proteinExistence type="predicted"/>
<evidence type="ECO:0000313" key="2">
    <source>
        <dbReference type="EMBL" id="GHG41771.1"/>
    </source>
</evidence>
<organism evidence="2 3">
    <name type="scientific">Amycolatopsis bullii</name>
    <dbReference type="NCBI Taxonomy" id="941987"/>
    <lineage>
        <taxon>Bacteria</taxon>
        <taxon>Bacillati</taxon>
        <taxon>Actinomycetota</taxon>
        <taxon>Actinomycetes</taxon>
        <taxon>Pseudonocardiales</taxon>
        <taxon>Pseudonocardiaceae</taxon>
        <taxon>Amycolatopsis</taxon>
    </lineage>
</organism>
<dbReference type="InterPro" id="IPR023393">
    <property type="entry name" value="START-like_dom_sf"/>
</dbReference>
<accession>A0ABQ3KP46</accession>
<name>A0ABQ3KP46_9PSEU</name>
<keyword evidence="3" id="KW-1185">Reference proteome</keyword>
<dbReference type="Proteomes" id="UP000649955">
    <property type="component" value="Unassembled WGS sequence"/>
</dbReference>